<dbReference type="Gene3D" id="3.40.50.10230">
    <property type="entry name" value="Cobalamin biosynthesis CobH/CbiC, precorrin-8X methylmutase"/>
    <property type="match status" value="1"/>
</dbReference>
<dbReference type="SUPFAM" id="SSF63965">
    <property type="entry name" value="Precorrin-8X methylmutase CbiC/CobH"/>
    <property type="match status" value="1"/>
</dbReference>
<dbReference type="GO" id="GO:0016993">
    <property type="term" value="F:precorrin-8X methylmutase activity"/>
    <property type="evidence" value="ECO:0007669"/>
    <property type="project" value="InterPro"/>
</dbReference>
<evidence type="ECO:0000313" key="7">
    <source>
        <dbReference type="Proteomes" id="UP000189857"/>
    </source>
</evidence>
<dbReference type="InterPro" id="IPR036588">
    <property type="entry name" value="CobH/CbiC_sf"/>
</dbReference>
<evidence type="ECO:0000313" key="6">
    <source>
        <dbReference type="EMBL" id="SJZ38775.1"/>
    </source>
</evidence>
<dbReference type="GO" id="GO:0009236">
    <property type="term" value="P:cobalamin biosynthetic process"/>
    <property type="evidence" value="ECO:0007669"/>
    <property type="project" value="UniProtKB-UniPathway"/>
</dbReference>
<dbReference type="InterPro" id="IPR003722">
    <property type="entry name" value="Cbl_synth_CobH/CbiC"/>
</dbReference>
<name>A0A1T4K8X2_9FIRM</name>
<dbReference type="OrthoDB" id="9780708at2"/>
<dbReference type="AlphaFoldDB" id="A0A1T4K8X2"/>
<gene>
    <name evidence="6" type="ORF">SAMN02745110_00257</name>
</gene>
<organism evidence="6 7">
    <name type="scientific">Eubacterium ruminantium</name>
    <dbReference type="NCBI Taxonomy" id="42322"/>
    <lineage>
        <taxon>Bacteria</taxon>
        <taxon>Bacillati</taxon>
        <taxon>Bacillota</taxon>
        <taxon>Clostridia</taxon>
        <taxon>Eubacteriales</taxon>
        <taxon>Eubacteriaceae</taxon>
        <taxon>Eubacterium</taxon>
    </lineage>
</organism>
<keyword evidence="7" id="KW-1185">Reference proteome</keyword>
<dbReference type="EMBL" id="FUXA01000003">
    <property type="protein sequence ID" value="SJZ38775.1"/>
    <property type="molecule type" value="Genomic_DNA"/>
</dbReference>
<comment type="similarity">
    <text evidence="2">Belongs to the CobH/CbiC family.</text>
</comment>
<dbReference type="PANTHER" id="PTHR43588:SF1">
    <property type="entry name" value="COBALT-PRECORRIN-8 METHYLMUTASE"/>
    <property type="match status" value="1"/>
</dbReference>
<sequence length="221" mass="24421">MADNNIYGEFKTEIVKPENIEKRSFEIILEELNQMGIKLPEKEDKIIRRCIHTSADFDYAKTLRFSENAVDICKDLIKKGASIITDTNMAKAGINEKRLSNFGGKVYCFMADPAVAAEAKERGVTRATVSMEKASQLPGKKIFASGNAPTALIRLYEMYKEGIFIPDFIIGVPVGFVNVEAAKDIIMTTDIPYIINKGRKGGSNIAAAICNSLIYDIPVDN</sequence>
<keyword evidence="3" id="KW-0169">Cobalamin biosynthesis</keyword>
<feature type="domain" description="Cobalamin biosynthesis precorrin-8X methylmutase CobH/CbiC" evidence="5">
    <location>
        <begin position="20"/>
        <end position="215"/>
    </location>
</feature>
<evidence type="ECO:0000256" key="4">
    <source>
        <dbReference type="ARBA" id="ARBA00023235"/>
    </source>
</evidence>
<dbReference type="UniPathway" id="UPA00148"/>
<dbReference type="Proteomes" id="UP000189857">
    <property type="component" value="Unassembled WGS sequence"/>
</dbReference>
<evidence type="ECO:0000256" key="1">
    <source>
        <dbReference type="ARBA" id="ARBA00004953"/>
    </source>
</evidence>
<evidence type="ECO:0000256" key="3">
    <source>
        <dbReference type="ARBA" id="ARBA00022573"/>
    </source>
</evidence>
<evidence type="ECO:0000259" key="5">
    <source>
        <dbReference type="Pfam" id="PF02570"/>
    </source>
</evidence>
<dbReference type="PANTHER" id="PTHR43588">
    <property type="entry name" value="COBALT-PRECORRIN-8 METHYLMUTASE"/>
    <property type="match status" value="1"/>
</dbReference>
<protein>
    <submittedName>
        <fullName evidence="6">Precorrin-8X methylmutase</fullName>
    </submittedName>
</protein>
<evidence type="ECO:0000256" key="2">
    <source>
        <dbReference type="ARBA" id="ARBA00009774"/>
    </source>
</evidence>
<proteinExistence type="inferred from homology"/>
<accession>A0A1T4K8X2</accession>
<keyword evidence="4" id="KW-0413">Isomerase</keyword>
<comment type="pathway">
    <text evidence="1">Cofactor biosynthesis; adenosylcobalamin biosynthesis.</text>
</comment>
<dbReference type="Pfam" id="PF02570">
    <property type="entry name" value="CbiC"/>
    <property type="match status" value="1"/>
</dbReference>
<dbReference type="RefSeq" id="WP_078785974.1">
    <property type="nucleotide sequence ID" value="NZ_FMTO01000002.1"/>
</dbReference>
<reference evidence="6 7" key="1">
    <citation type="submission" date="2017-02" db="EMBL/GenBank/DDBJ databases">
        <authorList>
            <person name="Peterson S.W."/>
        </authorList>
    </citation>
    <scope>NUCLEOTIDE SEQUENCE [LARGE SCALE GENOMIC DNA]</scope>
    <source>
        <strain evidence="6 7">ATCC 17233</strain>
    </source>
</reference>